<keyword evidence="2" id="KW-1185">Reference proteome</keyword>
<dbReference type="Proteomes" id="UP001367508">
    <property type="component" value="Unassembled WGS sequence"/>
</dbReference>
<dbReference type="EMBL" id="JAYMYQ010000009">
    <property type="protein sequence ID" value="KAK7313277.1"/>
    <property type="molecule type" value="Genomic_DNA"/>
</dbReference>
<evidence type="ECO:0000313" key="1">
    <source>
        <dbReference type="EMBL" id="KAK7313277.1"/>
    </source>
</evidence>
<comment type="caution">
    <text evidence="1">The sequence shown here is derived from an EMBL/GenBank/DDBJ whole genome shotgun (WGS) entry which is preliminary data.</text>
</comment>
<reference evidence="1 2" key="1">
    <citation type="submission" date="2024-01" db="EMBL/GenBank/DDBJ databases">
        <title>The genomes of 5 underutilized Papilionoideae crops provide insights into root nodulation and disease resistanc.</title>
        <authorList>
            <person name="Jiang F."/>
        </authorList>
    </citation>
    <scope>NUCLEOTIDE SEQUENCE [LARGE SCALE GENOMIC DNA]</scope>
    <source>
        <strain evidence="1">LVBAO_FW01</strain>
        <tissue evidence="1">Leaves</tissue>
    </source>
</reference>
<name>A0AAN9PWW2_CANGL</name>
<dbReference type="AlphaFoldDB" id="A0AAN9PWW2"/>
<accession>A0AAN9PWW2</accession>
<evidence type="ECO:0000313" key="2">
    <source>
        <dbReference type="Proteomes" id="UP001367508"/>
    </source>
</evidence>
<sequence>MTDHWVTYISIDLNVLHKYANEDVILGSSKAIFQHQKTSYQIQNPVQIEQKHCCKETPKSISYQVGKIMFCNRNKSHKNLF</sequence>
<gene>
    <name evidence="1" type="ORF">VNO77_37913</name>
</gene>
<protein>
    <submittedName>
        <fullName evidence="1">Uncharacterized protein</fullName>
    </submittedName>
</protein>
<proteinExistence type="predicted"/>
<organism evidence="1 2">
    <name type="scientific">Canavalia gladiata</name>
    <name type="common">Sword bean</name>
    <name type="synonym">Dolichos gladiatus</name>
    <dbReference type="NCBI Taxonomy" id="3824"/>
    <lineage>
        <taxon>Eukaryota</taxon>
        <taxon>Viridiplantae</taxon>
        <taxon>Streptophyta</taxon>
        <taxon>Embryophyta</taxon>
        <taxon>Tracheophyta</taxon>
        <taxon>Spermatophyta</taxon>
        <taxon>Magnoliopsida</taxon>
        <taxon>eudicotyledons</taxon>
        <taxon>Gunneridae</taxon>
        <taxon>Pentapetalae</taxon>
        <taxon>rosids</taxon>
        <taxon>fabids</taxon>
        <taxon>Fabales</taxon>
        <taxon>Fabaceae</taxon>
        <taxon>Papilionoideae</taxon>
        <taxon>50 kb inversion clade</taxon>
        <taxon>NPAAA clade</taxon>
        <taxon>indigoferoid/millettioid clade</taxon>
        <taxon>Phaseoleae</taxon>
        <taxon>Canavalia</taxon>
    </lineage>
</organism>